<dbReference type="Gene3D" id="2.30.110.10">
    <property type="entry name" value="Electron Transport, Fmn-binding Protein, Chain A"/>
    <property type="match status" value="1"/>
</dbReference>
<name>A0A326UGP3_THEHA</name>
<dbReference type="InterPro" id="IPR012349">
    <property type="entry name" value="Split_barrel_FMN-bd"/>
</dbReference>
<dbReference type="EMBL" id="QKUF01000007">
    <property type="protein sequence ID" value="PZW30550.1"/>
    <property type="molecule type" value="Genomic_DNA"/>
</dbReference>
<evidence type="ECO:0000256" key="2">
    <source>
        <dbReference type="ARBA" id="ARBA00023002"/>
    </source>
</evidence>
<comment type="similarity">
    <text evidence="1">Belongs to the non-flavoprotein flavin reductase family.</text>
</comment>
<sequence>MAIEKDFFRQVMGRFATGVTIVTTQCQGKISGLTVNAFCSVSLHPPLVLVCIEQNSHSLPIMREGKNFAVNILTQEQKSLSTGFATPSVERFEHFCYAEYRTVATGAPILKDTLAFVDTRIVAEYPGGDHIIFLGQVEAMGIQDHIVFADDSLQEKVSTLSFNHHYTQEESLPLLFYKGQYRQMAEALQKPGVPSAALPTTAHEQTD</sequence>
<comment type="caution">
    <text evidence="4">The sequence shown here is derived from an EMBL/GenBank/DDBJ whole genome shotgun (WGS) entry which is preliminary data.</text>
</comment>
<protein>
    <submittedName>
        <fullName evidence="4">Flavin reductase (DIM6/NTAB) family NADH-FMN oxidoreductase RutF</fullName>
    </submittedName>
</protein>
<dbReference type="PANTHER" id="PTHR30466:SF11">
    <property type="entry name" value="FLAVIN-DEPENDENT MONOOXYGENASE, REDUCTASE SUBUNIT HSAB"/>
    <property type="match status" value="1"/>
</dbReference>
<dbReference type="Proteomes" id="UP000248806">
    <property type="component" value="Unassembled WGS sequence"/>
</dbReference>
<keyword evidence="2" id="KW-0560">Oxidoreductase</keyword>
<dbReference type="GO" id="GO:0042602">
    <property type="term" value="F:riboflavin reductase (NADPH) activity"/>
    <property type="evidence" value="ECO:0007669"/>
    <property type="project" value="TreeGrafter"/>
</dbReference>
<reference evidence="4 5" key="1">
    <citation type="submission" date="2018-06" db="EMBL/GenBank/DDBJ databases">
        <title>Genomic Encyclopedia of Archaeal and Bacterial Type Strains, Phase II (KMG-II): from individual species to whole genera.</title>
        <authorList>
            <person name="Goeker M."/>
        </authorList>
    </citation>
    <scope>NUCLEOTIDE SEQUENCE [LARGE SCALE GENOMIC DNA]</scope>
    <source>
        <strain evidence="4 5">ATCC BAA-1881</strain>
    </source>
</reference>
<dbReference type="OrthoDB" id="9792858at2"/>
<dbReference type="InterPro" id="IPR002563">
    <property type="entry name" value="Flavin_Rdtase-like_dom"/>
</dbReference>
<gene>
    <name evidence="4" type="ORF">EI42_02521</name>
</gene>
<proteinExistence type="inferred from homology"/>
<evidence type="ECO:0000313" key="5">
    <source>
        <dbReference type="Proteomes" id="UP000248806"/>
    </source>
</evidence>
<evidence type="ECO:0000313" key="4">
    <source>
        <dbReference type="EMBL" id="PZW30550.1"/>
    </source>
</evidence>
<evidence type="ECO:0000256" key="1">
    <source>
        <dbReference type="ARBA" id="ARBA00008898"/>
    </source>
</evidence>
<dbReference type="RefSeq" id="WP_111322361.1">
    <property type="nucleotide sequence ID" value="NZ_BIFX01000001.1"/>
</dbReference>
<feature type="domain" description="Flavin reductase like" evidence="3">
    <location>
        <begin position="12"/>
        <end position="150"/>
    </location>
</feature>
<dbReference type="PANTHER" id="PTHR30466">
    <property type="entry name" value="FLAVIN REDUCTASE"/>
    <property type="match status" value="1"/>
</dbReference>
<dbReference type="GO" id="GO:0010181">
    <property type="term" value="F:FMN binding"/>
    <property type="evidence" value="ECO:0007669"/>
    <property type="project" value="InterPro"/>
</dbReference>
<dbReference type="InterPro" id="IPR050268">
    <property type="entry name" value="NADH-dep_flavin_reductase"/>
</dbReference>
<evidence type="ECO:0000259" key="3">
    <source>
        <dbReference type="SMART" id="SM00903"/>
    </source>
</evidence>
<dbReference type="SUPFAM" id="SSF50475">
    <property type="entry name" value="FMN-binding split barrel"/>
    <property type="match status" value="1"/>
</dbReference>
<accession>A0A326UGP3</accession>
<dbReference type="Pfam" id="PF01613">
    <property type="entry name" value="Flavin_Reduct"/>
    <property type="match status" value="1"/>
</dbReference>
<dbReference type="AlphaFoldDB" id="A0A326UGP3"/>
<keyword evidence="5" id="KW-1185">Reference proteome</keyword>
<dbReference type="SMART" id="SM00903">
    <property type="entry name" value="Flavin_Reduct"/>
    <property type="match status" value="1"/>
</dbReference>
<organism evidence="4 5">
    <name type="scientific">Thermosporothrix hazakensis</name>
    <dbReference type="NCBI Taxonomy" id="644383"/>
    <lineage>
        <taxon>Bacteria</taxon>
        <taxon>Bacillati</taxon>
        <taxon>Chloroflexota</taxon>
        <taxon>Ktedonobacteria</taxon>
        <taxon>Ktedonobacterales</taxon>
        <taxon>Thermosporotrichaceae</taxon>
        <taxon>Thermosporothrix</taxon>
    </lineage>
</organism>